<protein>
    <recommendedName>
        <fullName evidence="5">Sortase B</fullName>
    </recommendedName>
</protein>
<dbReference type="InterPro" id="IPR005754">
    <property type="entry name" value="Sortase"/>
</dbReference>
<evidence type="ECO:0000256" key="1">
    <source>
        <dbReference type="ARBA" id="ARBA00022801"/>
    </source>
</evidence>
<keyword evidence="2" id="KW-0732">Signal</keyword>
<dbReference type="CDD" id="cd05826">
    <property type="entry name" value="Sortase_B"/>
    <property type="match status" value="1"/>
</dbReference>
<reference evidence="3 4" key="1">
    <citation type="submission" date="2014-12" db="EMBL/GenBank/DDBJ databases">
        <title>Draft genome sequence of Paenibacillus kamchatkensis strain B-2647.</title>
        <authorList>
            <person name="Karlyshev A.V."/>
            <person name="Kudryashova E.B."/>
        </authorList>
    </citation>
    <scope>NUCLEOTIDE SEQUENCE [LARGE SCALE GENOMIC DNA]</scope>
    <source>
        <strain evidence="3 4">VKM B-2647</strain>
    </source>
</reference>
<keyword evidence="1" id="KW-0378">Hydrolase</keyword>
<evidence type="ECO:0008006" key="5">
    <source>
        <dbReference type="Google" id="ProtNLM"/>
    </source>
</evidence>
<dbReference type="EMBL" id="JXAK01000035">
    <property type="protein sequence ID" value="KIL39555.1"/>
    <property type="molecule type" value="Genomic_DNA"/>
</dbReference>
<accession>A0ABR5AES3</accession>
<proteinExistence type="predicted"/>
<feature type="chain" id="PRO_5045517373" description="Sortase B" evidence="2">
    <location>
        <begin position="31"/>
        <end position="271"/>
    </location>
</feature>
<feature type="signal peptide" evidence="2">
    <location>
        <begin position="1"/>
        <end position="30"/>
    </location>
</feature>
<evidence type="ECO:0000313" key="3">
    <source>
        <dbReference type="EMBL" id="KIL39555.1"/>
    </source>
</evidence>
<dbReference type="SUPFAM" id="SSF63817">
    <property type="entry name" value="Sortase"/>
    <property type="match status" value="1"/>
</dbReference>
<evidence type="ECO:0000256" key="2">
    <source>
        <dbReference type="SAM" id="SignalP"/>
    </source>
</evidence>
<comment type="caution">
    <text evidence="3">The sequence shown here is derived from an EMBL/GenBank/DDBJ whole genome shotgun (WGS) entry which is preliminary data.</text>
</comment>
<dbReference type="InterPro" id="IPR023365">
    <property type="entry name" value="Sortase_dom-sf"/>
</dbReference>
<dbReference type="Pfam" id="PF04203">
    <property type="entry name" value="Sortase"/>
    <property type="match status" value="1"/>
</dbReference>
<gene>
    <name evidence="3" type="ORF">SD70_19315</name>
</gene>
<dbReference type="Gene3D" id="2.40.260.10">
    <property type="entry name" value="Sortase"/>
    <property type="match status" value="1"/>
</dbReference>
<name>A0ABR5AES3_9BACL</name>
<dbReference type="RefSeq" id="WP_041049159.1">
    <property type="nucleotide sequence ID" value="NZ_JXAK01000035.1"/>
</dbReference>
<keyword evidence="4" id="KW-1185">Reference proteome</keyword>
<evidence type="ECO:0000313" key="4">
    <source>
        <dbReference type="Proteomes" id="UP000031967"/>
    </source>
</evidence>
<dbReference type="InterPro" id="IPR009835">
    <property type="entry name" value="SrtB"/>
</dbReference>
<dbReference type="Proteomes" id="UP000031967">
    <property type="component" value="Unassembled WGS sequence"/>
</dbReference>
<sequence>MVKPPIRKFIFYGVMSSSLVLLGHFSYALASWHSDAEETNQILEEVQQYAKAPMPVSAQSVNIVPVGGSNTQPFLPVDFDKLLKQNEDVVGWLRIGSVGIDIPIVQTTDNEFYLDHDFDKKPSSLGWVFASASSNMRNFSTNTVLYGHNLSNKRMFGSLKELLTILKEEPDSGIIQLTTPSQQMVFKIVSIYVTDEDDMLYVGNGTQLPWRESFVKHIREKNEVKAIDNHLITPLDQYLTLSTCYGPAGTTKRLAVHAQLVAMKETSATVV</sequence>
<organism evidence="3 4">
    <name type="scientific">Gordoniibacillus kamchatkensis</name>
    <dbReference type="NCBI Taxonomy" id="1590651"/>
    <lineage>
        <taxon>Bacteria</taxon>
        <taxon>Bacillati</taxon>
        <taxon>Bacillota</taxon>
        <taxon>Bacilli</taxon>
        <taxon>Bacillales</taxon>
        <taxon>Paenibacillaceae</taxon>
        <taxon>Gordoniibacillus</taxon>
    </lineage>
</organism>